<accession>A0ABV1ZNA0</accession>
<feature type="compositionally biased region" description="Gly residues" evidence="1">
    <location>
        <begin position="136"/>
        <end position="153"/>
    </location>
</feature>
<keyword evidence="4" id="KW-1185">Reference proteome</keyword>
<feature type="transmembrane region" description="Helical" evidence="2">
    <location>
        <begin position="77"/>
        <end position="96"/>
    </location>
</feature>
<sequence length="161" mass="16559">MAMSGMRQVAVGVGAIERTPPDAVLKEGVPLLLESVPEHRRSAAVELAHWGYGATAGAAFALLPARLRRSRLTGPVYGVAVWGLFEVAVAPVLGLAHARGSRPRERWALLIDHVVFGFVVGTPPEAGIAGSDGPDGEPGGEPRGDGSGAGGTGPEDRRRGA</sequence>
<evidence type="ECO:0000256" key="2">
    <source>
        <dbReference type="SAM" id="Phobius"/>
    </source>
</evidence>
<evidence type="ECO:0000313" key="3">
    <source>
        <dbReference type="EMBL" id="MES0832479.1"/>
    </source>
</evidence>
<dbReference type="Proteomes" id="UP001432401">
    <property type="component" value="Unassembled WGS sequence"/>
</dbReference>
<dbReference type="EMBL" id="JBEQNB010000001">
    <property type="protein sequence ID" value="MES0832479.1"/>
    <property type="molecule type" value="Genomic_DNA"/>
</dbReference>
<name>A0ABV1ZNA0_9ACTN</name>
<gene>
    <name evidence="3" type="ORF">ABUK86_01715</name>
</gene>
<evidence type="ECO:0000313" key="4">
    <source>
        <dbReference type="Proteomes" id="UP001432401"/>
    </source>
</evidence>
<organism evidence="3 4">
    <name type="scientific">Nocardiopsis tropica</name>
    <dbReference type="NCBI Taxonomy" id="109330"/>
    <lineage>
        <taxon>Bacteria</taxon>
        <taxon>Bacillati</taxon>
        <taxon>Actinomycetota</taxon>
        <taxon>Actinomycetes</taxon>
        <taxon>Streptosporangiales</taxon>
        <taxon>Nocardiopsidaceae</taxon>
        <taxon>Nocardiopsis</taxon>
    </lineage>
</organism>
<reference evidence="3 4" key="1">
    <citation type="submission" date="2024-06" db="EMBL/GenBank/DDBJ databases">
        <authorList>
            <person name="Bataeva Y.V."/>
            <person name="Grigorian L.N."/>
            <person name="Solomentsev V.I."/>
        </authorList>
    </citation>
    <scope>NUCLEOTIDE SEQUENCE [LARGE SCALE GENOMIC DNA]</scope>
    <source>
        <strain evidence="4">SCPM-O-B-12605 (RCAM04882)</strain>
    </source>
</reference>
<evidence type="ECO:0008006" key="5">
    <source>
        <dbReference type="Google" id="ProtNLM"/>
    </source>
</evidence>
<keyword evidence="2" id="KW-1133">Transmembrane helix</keyword>
<keyword evidence="2" id="KW-0472">Membrane</keyword>
<protein>
    <recommendedName>
        <fullName evidence="5">DUF1440 domain-containing protein</fullName>
    </recommendedName>
</protein>
<keyword evidence="2" id="KW-0812">Transmembrane</keyword>
<proteinExistence type="predicted"/>
<feature type="region of interest" description="Disordered" evidence="1">
    <location>
        <begin position="126"/>
        <end position="161"/>
    </location>
</feature>
<evidence type="ECO:0000256" key="1">
    <source>
        <dbReference type="SAM" id="MobiDB-lite"/>
    </source>
</evidence>
<comment type="caution">
    <text evidence="3">The sequence shown here is derived from an EMBL/GenBank/DDBJ whole genome shotgun (WGS) entry which is preliminary data.</text>
</comment>